<sequence length="332" mass="36708">MLPVRGAGVSRPALDPVSEQAIDWMVELRAATPDEAQLQRFSLWLQQAPAHQQAWSRLEQRLGHPLAVLHALDQRAPGQAAEARHLLMQPTRTRRDVLGAMASLGLFGAALWGGWRSDTTQGWLADLHTASGERRSFTLADGSRLSLNSASAVDVQFDAGQRLLVLRHGELLIQVARDPLRPLRVRTAQGQVQALGTRFLVSQEEGATRVVVLQHSVRASLANGQWTDLQQGQAALLRNHSIERLAGEQQQRAAWLEGRLEVLDQPLHVVVDALRPYQRGYIRLAPAARDLRVQGVFPLDQPLQALKALAEALPISVEHYGPWLMLIDLKNA</sequence>
<dbReference type="PANTHER" id="PTHR30273:SF2">
    <property type="entry name" value="PROTEIN FECR"/>
    <property type="match status" value="1"/>
</dbReference>
<reference evidence="3 4" key="1">
    <citation type="submission" date="2019-05" db="EMBL/GenBank/DDBJ databases">
        <title>Complete genome sequence of Pseudomonas Pseudomonas resinovorans.</title>
        <authorList>
            <person name="Chen H.-P."/>
        </authorList>
    </citation>
    <scope>NUCLEOTIDE SEQUENCE [LARGE SCALE GENOMIC DNA]</scope>
    <source>
        <strain evidence="3 4">TCU-CK1</strain>
    </source>
</reference>
<keyword evidence="3" id="KW-0812">Transmembrane</keyword>
<dbReference type="AlphaFoldDB" id="A0AAE6RAE2"/>
<feature type="domain" description="FecR protein" evidence="1">
    <location>
        <begin position="126"/>
        <end position="217"/>
    </location>
</feature>
<evidence type="ECO:0000313" key="4">
    <source>
        <dbReference type="Proteomes" id="UP000464593"/>
    </source>
</evidence>
<dbReference type="InterPro" id="IPR006860">
    <property type="entry name" value="FecR"/>
</dbReference>
<protein>
    <submittedName>
        <fullName evidence="3">Transmembrane sensor</fullName>
    </submittedName>
</protein>
<dbReference type="Pfam" id="PF16220">
    <property type="entry name" value="DUF4880"/>
    <property type="match status" value="1"/>
</dbReference>
<evidence type="ECO:0000313" key="3">
    <source>
        <dbReference type="EMBL" id="QHB27281.1"/>
    </source>
</evidence>
<dbReference type="PIRSF" id="PIRSF018266">
    <property type="entry name" value="FecR"/>
    <property type="match status" value="1"/>
</dbReference>
<dbReference type="Proteomes" id="UP000464593">
    <property type="component" value="Chromosome"/>
</dbReference>
<dbReference type="EMBL" id="CP040324">
    <property type="protein sequence ID" value="QHB27281.1"/>
    <property type="molecule type" value="Genomic_DNA"/>
</dbReference>
<accession>A0AAE6RAE2</accession>
<dbReference type="InterPro" id="IPR012373">
    <property type="entry name" value="Ferrdict_sens_TM"/>
</dbReference>
<dbReference type="PANTHER" id="PTHR30273">
    <property type="entry name" value="PERIPLASMIC SIGNAL SENSOR AND SIGMA FACTOR ACTIVATOR FECR-RELATED"/>
    <property type="match status" value="1"/>
</dbReference>
<dbReference type="Gene3D" id="2.60.120.1440">
    <property type="match status" value="1"/>
</dbReference>
<organism evidence="3 4">
    <name type="scientific">Pseudomonas monteilii</name>
    <dbReference type="NCBI Taxonomy" id="76759"/>
    <lineage>
        <taxon>Bacteria</taxon>
        <taxon>Pseudomonadati</taxon>
        <taxon>Pseudomonadota</taxon>
        <taxon>Gammaproteobacteria</taxon>
        <taxon>Pseudomonadales</taxon>
        <taxon>Pseudomonadaceae</taxon>
        <taxon>Pseudomonas</taxon>
    </lineage>
</organism>
<gene>
    <name evidence="3" type="ORF">TCK1_1935</name>
</gene>
<evidence type="ECO:0000259" key="1">
    <source>
        <dbReference type="Pfam" id="PF04773"/>
    </source>
</evidence>
<dbReference type="InterPro" id="IPR032623">
    <property type="entry name" value="FecR_N"/>
</dbReference>
<dbReference type="GO" id="GO:0016989">
    <property type="term" value="F:sigma factor antagonist activity"/>
    <property type="evidence" value="ECO:0007669"/>
    <property type="project" value="TreeGrafter"/>
</dbReference>
<keyword evidence="3" id="KW-0472">Membrane</keyword>
<proteinExistence type="predicted"/>
<evidence type="ECO:0000259" key="2">
    <source>
        <dbReference type="Pfam" id="PF16220"/>
    </source>
</evidence>
<feature type="domain" description="FecR N-terminal" evidence="2">
    <location>
        <begin position="19"/>
        <end position="60"/>
    </location>
</feature>
<name>A0AAE6RAE2_9PSED</name>
<dbReference type="Pfam" id="PF04773">
    <property type="entry name" value="FecR"/>
    <property type="match status" value="1"/>
</dbReference>